<proteinExistence type="predicted"/>
<dbReference type="AlphaFoldDB" id="A0A6H5IXQ8"/>
<evidence type="ECO:0000313" key="2">
    <source>
        <dbReference type="EMBL" id="CAB0040773.1"/>
    </source>
</evidence>
<evidence type="ECO:0000256" key="1">
    <source>
        <dbReference type="SAM" id="MobiDB-lite"/>
    </source>
</evidence>
<gene>
    <name evidence="2" type="ORF">TBRA_LOCUS12467</name>
</gene>
<dbReference type="EMBL" id="CADCXV010001050">
    <property type="protein sequence ID" value="CAB0040773.1"/>
    <property type="molecule type" value="Genomic_DNA"/>
</dbReference>
<keyword evidence="3" id="KW-1185">Reference proteome</keyword>
<dbReference type="Proteomes" id="UP000479190">
    <property type="component" value="Unassembled WGS sequence"/>
</dbReference>
<feature type="compositionally biased region" description="Basic residues" evidence="1">
    <location>
        <begin position="120"/>
        <end position="131"/>
    </location>
</feature>
<accession>A0A6H5IXQ8</accession>
<reference evidence="2 3" key="1">
    <citation type="submission" date="2020-02" db="EMBL/GenBank/DDBJ databases">
        <authorList>
            <person name="Ferguson B K."/>
        </authorList>
    </citation>
    <scope>NUCLEOTIDE SEQUENCE [LARGE SCALE GENOMIC DNA]</scope>
</reference>
<evidence type="ECO:0000313" key="3">
    <source>
        <dbReference type="Proteomes" id="UP000479190"/>
    </source>
</evidence>
<sequence length="166" mass="18809">MTWSAAATSLPKFRDSLIQKYQSLMSPHVISVCELGRRTHFAENKQRAQNVKNTRAATSNSDIFLLSRYSLFSDNLSLRRFPKETDIPFTVQTPPAQKPKYTLRRPLGASSTRSSDKKQNGHHSHHSPRGKKSCDRVTGIRNTLFHPLIKAVDSNLAFCTRERDVA</sequence>
<organism evidence="2 3">
    <name type="scientific">Trichogramma brassicae</name>
    <dbReference type="NCBI Taxonomy" id="86971"/>
    <lineage>
        <taxon>Eukaryota</taxon>
        <taxon>Metazoa</taxon>
        <taxon>Ecdysozoa</taxon>
        <taxon>Arthropoda</taxon>
        <taxon>Hexapoda</taxon>
        <taxon>Insecta</taxon>
        <taxon>Pterygota</taxon>
        <taxon>Neoptera</taxon>
        <taxon>Endopterygota</taxon>
        <taxon>Hymenoptera</taxon>
        <taxon>Apocrita</taxon>
        <taxon>Proctotrupomorpha</taxon>
        <taxon>Chalcidoidea</taxon>
        <taxon>Trichogrammatidae</taxon>
        <taxon>Trichogramma</taxon>
    </lineage>
</organism>
<name>A0A6H5IXQ8_9HYME</name>
<feature type="region of interest" description="Disordered" evidence="1">
    <location>
        <begin position="88"/>
        <end position="135"/>
    </location>
</feature>
<protein>
    <submittedName>
        <fullName evidence="2">Uncharacterized protein</fullName>
    </submittedName>
</protein>